<dbReference type="Gene3D" id="3.30.450.40">
    <property type="match status" value="1"/>
</dbReference>
<dbReference type="InterPro" id="IPR050736">
    <property type="entry name" value="Sensor_HK_Regulatory"/>
</dbReference>
<dbReference type="PANTHER" id="PTHR43711:SF26">
    <property type="entry name" value="SENSOR HISTIDINE KINASE RCSC"/>
    <property type="match status" value="1"/>
</dbReference>
<dbReference type="SUPFAM" id="SSF55781">
    <property type="entry name" value="GAF domain-like"/>
    <property type="match status" value="2"/>
</dbReference>
<keyword evidence="10" id="KW-0418">Kinase</keyword>
<evidence type="ECO:0000256" key="12">
    <source>
        <dbReference type="ARBA" id="ARBA00022991"/>
    </source>
</evidence>
<evidence type="ECO:0000256" key="10">
    <source>
        <dbReference type="ARBA" id="ARBA00022777"/>
    </source>
</evidence>
<evidence type="ECO:0000256" key="2">
    <source>
        <dbReference type="ARBA" id="ARBA00004370"/>
    </source>
</evidence>
<dbReference type="PANTHER" id="PTHR43711">
    <property type="entry name" value="TWO-COMPONENT HISTIDINE KINASE"/>
    <property type="match status" value="1"/>
</dbReference>
<keyword evidence="14" id="KW-0472">Membrane</keyword>
<dbReference type="InterPro" id="IPR005467">
    <property type="entry name" value="His_kinase_dom"/>
</dbReference>
<evidence type="ECO:0000313" key="18">
    <source>
        <dbReference type="EMBL" id="SDH59301.1"/>
    </source>
</evidence>
<name>A0A1G8DP06_9PROT</name>
<keyword evidence="12" id="KW-0157">Chromophore</keyword>
<dbReference type="GO" id="GO:0000155">
    <property type="term" value="F:phosphorelay sensor kinase activity"/>
    <property type="evidence" value="ECO:0007669"/>
    <property type="project" value="InterPro"/>
</dbReference>
<comment type="subcellular location">
    <subcellularLocation>
        <location evidence="2">Membrane</location>
    </subcellularLocation>
</comment>
<comment type="similarity">
    <text evidence="3">In the N-terminal section; belongs to the phytochrome family.</text>
</comment>
<evidence type="ECO:0000256" key="1">
    <source>
        <dbReference type="ARBA" id="ARBA00000085"/>
    </source>
</evidence>
<dbReference type="STRING" id="83401.SAMN05421742_10871"/>
<dbReference type="AlphaFoldDB" id="A0A1G8DP06"/>
<dbReference type="GO" id="GO:0006355">
    <property type="term" value="P:regulation of DNA-templated transcription"/>
    <property type="evidence" value="ECO:0007669"/>
    <property type="project" value="InterPro"/>
</dbReference>
<dbReference type="InterPro" id="IPR035965">
    <property type="entry name" value="PAS-like_dom_sf"/>
</dbReference>
<dbReference type="GO" id="GO:0016020">
    <property type="term" value="C:membrane"/>
    <property type="evidence" value="ECO:0007669"/>
    <property type="project" value="UniProtKB-SubCell"/>
</dbReference>
<dbReference type="InterPro" id="IPR004358">
    <property type="entry name" value="Sig_transdc_His_kin-like_C"/>
</dbReference>
<keyword evidence="11" id="KW-0067">ATP-binding</keyword>
<evidence type="ECO:0000256" key="14">
    <source>
        <dbReference type="ARBA" id="ARBA00023136"/>
    </source>
</evidence>
<dbReference type="Gene3D" id="3.30.565.10">
    <property type="entry name" value="Histidine kinase-like ATPase, C-terminal domain"/>
    <property type="match status" value="1"/>
</dbReference>
<keyword evidence="15" id="KW-0675">Receptor</keyword>
<keyword evidence="5" id="KW-0600">Photoreceptor protein</keyword>
<dbReference type="Gene3D" id="1.10.287.130">
    <property type="match status" value="1"/>
</dbReference>
<dbReference type="InterPro" id="IPR036097">
    <property type="entry name" value="HisK_dim/P_sf"/>
</dbReference>
<dbReference type="SMART" id="SM00065">
    <property type="entry name" value="GAF"/>
    <property type="match status" value="1"/>
</dbReference>
<evidence type="ECO:0000256" key="7">
    <source>
        <dbReference type="ARBA" id="ARBA00022606"/>
    </source>
</evidence>
<dbReference type="SUPFAM" id="SSF47384">
    <property type="entry name" value="Homodimeric domain of signal transducing histidine kinase"/>
    <property type="match status" value="1"/>
</dbReference>
<dbReference type="InterPro" id="IPR016132">
    <property type="entry name" value="Phyto_chromo_attachment"/>
</dbReference>
<evidence type="ECO:0000259" key="16">
    <source>
        <dbReference type="PROSITE" id="PS50046"/>
    </source>
</evidence>
<dbReference type="GO" id="GO:0009584">
    <property type="term" value="P:detection of visible light"/>
    <property type="evidence" value="ECO:0007669"/>
    <property type="project" value="InterPro"/>
</dbReference>
<dbReference type="EMBL" id="FNCV01000008">
    <property type="protein sequence ID" value="SDH59301.1"/>
    <property type="molecule type" value="Genomic_DNA"/>
</dbReference>
<sequence>MSDSGADPIEEWSTPQAAAPAELDLSECEREPIQFLGSVQPHGCLLVVAGPEHRITHASANTDRLLAEPAADLLGQPLLGHFDKATGQRLTPLLTRQADEDEAETVLGHLCGPGHPETLAISVHRTGGRSVVEIEPLAANPAQPTRSPGHLVEQGTPLIGELENTFRLADRAARQVAERTGYDRVMVYMFHPDWSGEVIAEVRRPDMVPYVGLRYPASDIPSQARALYTINLVRAIVDVNAVPVPILADEAALGRDPPPLDLTRSQLRAVSPYHIEYMRNMEVAASLTGSVMVNGELWGMIACHHRHPRPAPPEDRALICQQASELAQGIEAQLRLERFRRDQICELFIGQLQRRLANDDDPVSALLMGNTRLLDSLEAQGGAVAVDRSLALVGRCPPVPVVQRALDAAASLAKGSLFVTDDLGGLVRWAGGDSGEQDAATPYAGFAVLLFSRNPVTAIAVFRPPETRDVFWAGDPSKPATQTAGQTRISPRQSFAAWKESVRGRARPWEPWAGHLMLRLGETLRGFFGNRGLAAALGRSVRGLGLRFSDLHALPSGYMDASGEGVMLTIRQESGGLSGDIRLAGVNQAFLRMFDAAASAINAHDFETLRERIGLPANLHERAKGGPVACECWSRLLGRRALEISAWNLLTVHDNNETRCWDVLSFRDVTAFQRTAEALTAARDQALMASRAKSEFLANVSHELRTPLNAIIGFSDMIQGGMAGEVNDKVREYSQTIGEAGRHLLSMINDLLDLSQIEAGRRTLNEEMFDLAALARDCRDWMQAQPRSNTLSWDWNLPAEPLPMFGDRRALRQVIVNLLSNALKFTADQGEVGLSLSQRDDGTIILTVRDTGIGIAEDQLLDIFLPFQRGNAAQVSMREGSGLGLAMVKALVELHGGRVDVASIVGVGSSFQVSLPGSRAARPEKAAGVIALPVGHSTGSES</sequence>
<dbReference type="Gene3D" id="3.30.450.270">
    <property type="match status" value="1"/>
</dbReference>
<evidence type="ECO:0000256" key="11">
    <source>
        <dbReference type="ARBA" id="ARBA00022840"/>
    </source>
</evidence>
<dbReference type="InterPro" id="IPR013654">
    <property type="entry name" value="PAS_2"/>
</dbReference>
<evidence type="ECO:0000256" key="3">
    <source>
        <dbReference type="ARBA" id="ARBA00006402"/>
    </source>
</evidence>
<proteinExistence type="inferred from homology"/>
<dbReference type="InterPro" id="IPR003594">
    <property type="entry name" value="HATPase_dom"/>
</dbReference>
<dbReference type="SMART" id="SM00387">
    <property type="entry name" value="HATPase_c"/>
    <property type="match status" value="1"/>
</dbReference>
<evidence type="ECO:0000256" key="6">
    <source>
        <dbReference type="ARBA" id="ARBA00022553"/>
    </source>
</evidence>
<dbReference type="FunFam" id="1.10.287.130:FF:000038">
    <property type="entry name" value="Sensory transduction histidine kinase"/>
    <property type="match status" value="1"/>
</dbReference>
<keyword evidence="6" id="KW-0597">Phosphoprotein</keyword>
<evidence type="ECO:0000259" key="17">
    <source>
        <dbReference type="PROSITE" id="PS50109"/>
    </source>
</evidence>
<evidence type="ECO:0000256" key="4">
    <source>
        <dbReference type="ARBA" id="ARBA00012438"/>
    </source>
</evidence>
<dbReference type="PROSITE" id="PS50046">
    <property type="entry name" value="PHYTOCHROME_2"/>
    <property type="match status" value="1"/>
</dbReference>
<evidence type="ECO:0000313" key="19">
    <source>
        <dbReference type="Proteomes" id="UP000217076"/>
    </source>
</evidence>
<dbReference type="InterPro" id="IPR043150">
    <property type="entry name" value="Phytochrome_PHY_sf"/>
</dbReference>
<evidence type="ECO:0000256" key="15">
    <source>
        <dbReference type="ARBA" id="ARBA00023170"/>
    </source>
</evidence>
<dbReference type="InterPro" id="IPR029016">
    <property type="entry name" value="GAF-like_dom_sf"/>
</dbReference>
<keyword evidence="8" id="KW-0808">Transferase</keyword>
<feature type="domain" description="Phytochrome chromophore attachment site" evidence="16">
    <location>
        <begin position="164"/>
        <end position="325"/>
    </location>
</feature>
<dbReference type="Proteomes" id="UP000217076">
    <property type="component" value="Unassembled WGS sequence"/>
</dbReference>
<keyword evidence="9" id="KW-0547">Nucleotide-binding</keyword>
<dbReference type="CDD" id="cd00082">
    <property type="entry name" value="HisKA"/>
    <property type="match status" value="1"/>
</dbReference>
<dbReference type="Pfam" id="PF00512">
    <property type="entry name" value="HisKA"/>
    <property type="match status" value="1"/>
</dbReference>
<comment type="catalytic activity">
    <reaction evidence="1">
        <text>ATP + protein L-histidine = ADP + protein N-phospho-L-histidine.</text>
        <dbReference type="EC" id="2.7.13.3"/>
    </reaction>
</comment>
<dbReference type="Pfam" id="PF08446">
    <property type="entry name" value="PAS_2"/>
    <property type="match status" value="1"/>
</dbReference>
<keyword evidence="7" id="KW-0716">Sensory transduction</keyword>
<evidence type="ECO:0000256" key="5">
    <source>
        <dbReference type="ARBA" id="ARBA00022543"/>
    </source>
</evidence>
<dbReference type="GO" id="GO:0009881">
    <property type="term" value="F:photoreceptor activity"/>
    <property type="evidence" value="ECO:0007669"/>
    <property type="project" value="UniProtKB-KW"/>
</dbReference>
<dbReference type="SUPFAM" id="SSF55874">
    <property type="entry name" value="ATPase domain of HSP90 chaperone/DNA topoisomerase II/histidine kinase"/>
    <property type="match status" value="1"/>
</dbReference>
<gene>
    <name evidence="18" type="ORF">SAMN05421742_10871</name>
</gene>
<dbReference type="EC" id="2.7.13.3" evidence="4"/>
<dbReference type="InterPro" id="IPR036890">
    <property type="entry name" value="HATPase_C_sf"/>
</dbReference>
<dbReference type="Gene3D" id="3.30.450.20">
    <property type="entry name" value="PAS domain"/>
    <property type="match status" value="1"/>
</dbReference>
<dbReference type="FunFam" id="3.30.565.10:FF:000006">
    <property type="entry name" value="Sensor histidine kinase WalK"/>
    <property type="match status" value="1"/>
</dbReference>
<reference evidence="19" key="1">
    <citation type="submission" date="2016-10" db="EMBL/GenBank/DDBJ databases">
        <authorList>
            <person name="Varghese N."/>
            <person name="Submissions S."/>
        </authorList>
    </citation>
    <scope>NUCLEOTIDE SEQUENCE [LARGE SCALE GENOMIC DNA]</scope>
    <source>
        <strain evidence="19">930I</strain>
    </source>
</reference>
<dbReference type="InterPro" id="IPR003018">
    <property type="entry name" value="GAF"/>
</dbReference>
<dbReference type="PRINTS" id="PR00344">
    <property type="entry name" value="BCTRLSENSOR"/>
</dbReference>
<dbReference type="GO" id="GO:0005524">
    <property type="term" value="F:ATP binding"/>
    <property type="evidence" value="ECO:0007669"/>
    <property type="project" value="UniProtKB-KW"/>
</dbReference>
<evidence type="ECO:0000256" key="13">
    <source>
        <dbReference type="ARBA" id="ARBA00023012"/>
    </source>
</evidence>
<dbReference type="SMART" id="SM00388">
    <property type="entry name" value="HisKA"/>
    <property type="match status" value="1"/>
</dbReference>
<dbReference type="Pfam" id="PF02518">
    <property type="entry name" value="HATPase_c"/>
    <property type="match status" value="1"/>
</dbReference>
<dbReference type="InterPro" id="IPR003661">
    <property type="entry name" value="HisK_dim/P_dom"/>
</dbReference>
<evidence type="ECO:0000256" key="9">
    <source>
        <dbReference type="ARBA" id="ARBA00022741"/>
    </source>
</evidence>
<evidence type="ECO:0000256" key="8">
    <source>
        <dbReference type="ARBA" id="ARBA00022679"/>
    </source>
</evidence>
<dbReference type="Pfam" id="PF00360">
    <property type="entry name" value="PHY"/>
    <property type="match status" value="1"/>
</dbReference>
<dbReference type="Pfam" id="PF01590">
    <property type="entry name" value="GAF"/>
    <property type="match status" value="1"/>
</dbReference>
<dbReference type="PROSITE" id="PS50109">
    <property type="entry name" value="HIS_KIN"/>
    <property type="match status" value="1"/>
</dbReference>
<feature type="domain" description="Histidine kinase" evidence="17">
    <location>
        <begin position="699"/>
        <end position="919"/>
    </location>
</feature>
<dbReference type="InterPro" id="IPR013515">
    <property type="entry name" value="Phytochrome_cen-reg"/>
</dbReference>
<keyword evidence="13" id="KW-0902">Two-component regulatory system</keyword>
<dbReference type="SUPFAM" id="SSF55785">
    <property type="entry name" value="PYP-like sensor domain (PAS domain)"/>
    <property type="match status" value="1"/>
</dbReference>
<keyword evidence="19" id="KW-1185">Reference proteome</keyword>
<protein>
    <recommendedName>
        <fullName evidence="4">histidine kinase</fullName>
        <ecNumber evidence="4">2.7.13.3</ecNumber>
    </recommendedName>
</protein>
<organism evidence="18 19">
    <name type="scientific">Roseospirillum parvum</name>
    <dbReference type="NCBI Taxonomy" id="83401"/>
    <lineage>
        <taxon>Bacteria</taxon>
        <taxon>Pseudomonadati</taxon>
        <taxon>Pseudomonadota</taxon>
        <taxon>Alphaproteobacteria</taxon>
        <taxon>Rhodospirillales</taxon>
        <taxon>Rhodospirillaceae</taxon>
        <taxon>Roseospirillum</taxon>
    </lineage>
</organism>
<accession>A0A1G8DP06</accession>
<dbReference type="RefSeq" id="WP_176787837.1">
    <property type="nucleotide sequence ID" value="NZ_FNCV01000008.1"/>
</dbReference>